<dbReference type="InterPro" id="IPR000836">
    <property type="entry name" value="PRTase_dom"/>
</dbReference>
<proteinExistence type="predicted"/>
<dbReference type="Proteomes" id="UP000030634">
    <property type="component" value="Chromosome"/>
</dbReference>
<gene>
    <name evidence="1" type="ORF">QR90_02520</name>
</gene>
<dbReference type="KEGG" id="dsw:QR90_02520"/>
<dbReference type="PANTHER" id="PTHR43218">
    <property type="entry name" value="PHOSPHORIBOSYLTRANSFERASE-RELATED"/>
    <property type="match status" value="1"/>
</dbReference>
<dbReference type="Gene3D" id="3.40.50.2020">
    <property type="match status" value="1"/>
</dbReference>
<reference evidence="2" key="1">
    <citation type="submission" date="2014-11" db="EMBL/GenBank/DDBJ databases">
        <title>Hymenobacter sp. DG25B genome submission.</title>
        <authorList>
            <person name="Jung H.-Y."/>
            <person name="Kim M.K."/>
            <person name="Srinivasan S."/>
            <person name="Lim S."/>
        </authorList>
    </citation>
    <scope>NUCLEOTIDE SEQUENCE [LARGE SCALE GENOMIC DNA]</scope>
    <source>
        <strain evidence="2">DY59</strain>
    </source>
</reference>
<dbReference type="SUPFAM" id="SSF53271">
    <property type="entry name" value="PRTase-like"/>
    <property type="match status" value="1"/>
</dbReference>
<evidence type="ECO:0000313" key="2">
    <source>
        <dbReference type="Proteomes" id="UP000030634"/>
    </source>
</evidence>
<keyword evidence="1" id="KW-0808">Transferase</keyword>
<dbReference type="GO" id="GO:0016757">
    <property type="term" value="F:glycosyltransferase activity"/>
    <property type="evidence" value="ECO:0007669"/>
    <property type="project" value="UniProtKB-KW"/>
</dbReference>
<accession>A0A0A7KG90</accession>
<sequence length="182" mass="19640">MTQANPEVTVKIGGVTRTLPSARAGSMGRVPLVEFIGDSEFTRAVAREMLVMIPEGTEVLLTVVTNALPLAHELSHVSGLPYECVRKKRRPYMQDPIIQDAPSMTLGVAETFWLDSPHAARLKGKQVAIVQDVISSGGTAQTLARIVERSGGTVSGYLAAFRQGESALSLPFKYLEKLPAHI</sequence>
<dbReference type="InterPro" id="IPR029057">
    <property type="entry name" value="PRTase-like"/>
</dbReference>
<organism evidence="1 2">
    <name type="scientific">Deinococcus radiopugnans</name>
    <dbReference type="NCBI Taxonomy" id="57497"/>
    <lineage>
        <taxon>Bacteria</taxon>
        <taxon>Thermotogati</taxon>
        <taxon>Deinococcota</taxon>
        <taxon>Deinococci</taxon>
        <taxon>Deinococcales</taxon>
        <taxon>Deinococcaceae</taxon>
        <taxon>Deinococcus</taxon>
    </lineage>
</organism>
<dbReference type="STRING" id="1182571.QR90_02520"/>
<dbReference type="AlphaFoldDB" id="A0A0A7KG90"/>
<evidence type="ECO:0000313" key="1">
    <source>
        <dbReference type="EMBL" id="AIZ44224.1"/>
    </source>
</evidence>
<dbReference type="HOGENOM" id="CLU_073912_1_0_0"/>
<dbReference type="NCBIfam" id="NF005592">
    <property type="entry name" value="PRK07322.1"/>
    <property type="match status" value="1"/>
</dbReference>
<dbReference type="RefSeq" id="WP_039681991.1">
    <property type="nucleotide sequence ID" value="NZ_CP010028.1"/>
</dbReference>
<protein>
    <submittedName>
        <fullName evidence="1">Adenine phosphoribosyltransferase</fullName>
    </submittedName>
</protein>
<dbReference type="CDD" id="cd06223">
    <property type="entry name" value="PRTases_typeI"/>
    <property type="match status" value="1"/>
</dbReference>
<dbReference type="PANTHER" id="PTHR43218:SF1">
    <property type="entry name" value="PHOSPHORIBOSYLTRANSFERASE"/>
    <property type="match status" value="1"/>
</dbReference>
<dbReference type="EMBL" id="CP010028">
    <property type="protein sequence ID" value="AIZ44224.1"/>
    <property type="molecule type" value="Genomic_DNA"/>
</dbReference>
<name>A0A0A7KG90_9DEIO</name>
<keyword evidence="1" id="KW-0328">Glycosyltransferase</keyword>